<dbReference type="SUPFAM" id="SSF48452">
    <property type="entry name" value="TPR-like"/>
    <property type="match status" value="2"/>
</dbReference>
<dbReference type="Gene3D" id="1.10.150.400">
    <property type="match status" value="1"/>
</dbReference>
<dbReference type="InterPro" id="IPR001173">
    <property type="entry name" value="Glyco_trans_2-like"/>
</dbReference>
<keyword evidence="5" id="KW-1185">Reference proteome</keyword>
<sequence>MTLQCLDGLPEDFWLQDPAVRRLRDLVERSGRRIRAVSFDFFDTLVWRWTERPVDVFAEVGTRLGERGMLPGHVRPGEFRVYRQMAEVRARRRLVGCADKWEDITLREIVEELRTLGIPSEVLVEEELGTESDVCCLNPALIRLACWLRERGVRVLVVSDVYLSAEHLARILRANGCDPGLFDRIYTSADHRVCKGTANLFRVVLRQEGLKPEELVHVGDNLRSDLGGAWKAGIRAVAYTPVWPPAQAALERETFLPCHAPTVFTARWLRLLAMRRFAGETPADFFGRAGALLMGPVLSGFAAWACEQFEQAGVRRVGAFMREGALLGRMLEKEARARGWMLEVRPLYANRLALELASLGRLTADALVDWLGRRQTLSVGEICAQLGLSGGDLRGLPLAPDERLGGPERILQLARWLFEPQVARRIEARSAEERQKVLDYLKPWFDGLEVLGVCDIGYNATAQYQIHQILRGAGHGGRMLGCYVLTCEVAAWRALDGLEVRSYLGEFGTPRELFWAFLRSPAFVEQLINAPCGTTVGYRRQPDGTVEPRLSEKPLPEGLRERQRWFQDGVQWYQDLWLWVRKTKGWLGPEQPAWLKRWRTDLAQRDAATLARVAAFPLPEEVEQFGDLVLDDRYFEGGALRVCKDRDREILRSQGYVGLLRRQDVLWPQGTQQREQPRSVNDYFAFGRAMLTGAVDGGAVHQPTRLMVLLPALGAEQECVACLERLRSAWRELEAVKFVLLAPAGQEHPGPQLYRALQGLRYTWSVLDQDEPWPQQVAAVILPSEAPRVLWLRPDARLSPQAWARLTEAVESEGVGAVLPAWEDVTGVDEKPAEELVRVLPRCVLVRRTAWEEGMCGVGNVEAGWAWARWLGEMEAAGWAVRRVAEAPGQADRARDARDGLGAGTEAAAAGRWEGLEGCVRRWLGGEDAVARIGGDGAGSVVEVRSQDGVASGGSAGSASRAVWVNWEGSFLDHGSLSHVNRELTGALERRGGVRVHRVQRGGLREAAYAGLAGLVASRPLADAAVTVRHGWPPDWSRPVRGRLVVIQPWEFGALPEDWVRAAAQVDEFWVPSGYVRDVYVDSGVPAEKVRVIPNGVDIERFHPGAAPRALPTSKRFRFLFVGGTIPRKGPDVLLRAYLEAFTAADDVCLVIKDCGGRTHYAGQTLADRIDAVRRRPGAPEIVYLDEEWGPEELPGLYTACHCLVLPYRGEGFGLPVLEAMACGLPVIVTAGGATDDFVGDGCGWRVAAERRGLGDRVGEFKLARPGWWLEPGLEGLARAMRAAYEDESGGRVRGGRGRACAERYSWARVAEMVEERLRVLAEREPGEKAVVISGGGSKTARPIAKIELPPCARLGHLGRARELMGCRRWAEAWRATLAAMSERPFHPEAWLLLAQIAQAVGAGRVARQCGERARRMAPGYAAARQFLKRPLQGSMQPDWMRLPEGLMEGGRPRLSVGLIVRNEEAFLDRCLSSVRGVADQIVVVDTGSTDRTVEIARSHGAEVYEFAWCDDFSAARNAVLEHVRGDWVLMLDADEELTEEGRRELPAALTRAEVMAWRLPMVDVGREEEGVSYVPRLFRNAPGLFYVGRVHEQVFSSVEVRRREWGLDCRIGKVLLRHHGYRPEVIRDRNKIERNLRLLELAVQELPGEPHLLMNLGLELARLGREAEALERYREAFRALSAKPASEVVPELRETLLTQMASRLLAARRFDEVVEVLSSSLARGHGGLTASLHFALGLAQLERGQYREAAGQMRLCLEKRDRPALSPILKEIRTAAPHHCLAVALWRAGDGAGAEAAFQEALRRPGVMDRIRLDYARYLVEQRRPVDALRVLTECVTEKPDAVDAWRLGGQVALSTPEFLEFARDWTGEAMRYVPADPVVRVQRATALMLGGDCEGALELWRQAEAAAAHPETVAARLVCEAVTGRNPERWTAGLAEAAVSRAWLSWYQRLHRCGAQEVLLRLHETVESWATLLPTAAGCLRAALAEAGQVAGAGAG</sequence>
<dbReference type="InterPro" id="IPR001296">
    <property type="entry name" value="Glyco_trans_1"/>
</dbReference>
<evidence type="ECO:0000313" key="5">
    <source>
        <dbReference type="Proteomes" id="UP000477311"/>
    </source>
</evidence>
<comment type="caution">
    <text evidence="4">The sequence shown here is derived from an EMBL/GenBank/DDBJ whole genome shotgun (WGS) entry which is preliminary data.</text>
</comment>
<dbReference type="InterPro" id="IPR019734">
    <property type="entry name" value="TPR_rpt"/>
</dbReference>
<proteinExistence type="predicted"/>
<feature type="domain" description="Glycosyl transferase family 1" evidence="1">
    <location>
        <begin position="1114"/>
        <end position="1243"/>
    </location>
</feature>
<protein>
    <submittedName>
        <fullName evidence="4">Glycosyltransferase</fullName>
    </submittedName>
</protein>
<dbReference type="SUPFAM" id="SSF56784">
    <property type="entry name" value="HAD-like"/>
    <property type="match status" value="1"/>
</dbReference>
<dbReference type="EMBL" id="JAAKYA010000004">
    <property type="protein sequence ID" value="NGO37873.1"/>
    <property type="molecule type" value="Genomic_DNA"/>
</dbReference>
<dbReference type="Gene3D" id="3.40.50.2000">
    <property type="entry name" value="Glycogen Phosphorylase B"/>
    <property type="match status" value="2"/>
</dbReference>
<dbReference type="RefSeq" id="WP_165105081.1">
    <property type="nucleotide sequence ID" value="NZ_JAAKYA010000004.1"/>
</dbReference>
<dbReference type="SUPFAM" id="SSF53448">
    <property type="entry name" value="Nucleotide-diphospho-sugar transferases"/>
    <property type="match status" value="1"/>
</dbReference>
<accession>A0A6M1RJQ7</accession>
<dbReference type="Pfam" id="PF13439">
    <property type="entry name" value="Glyco_transf_4"/>
    <property type="match status" value="1"/>
</dbReference>
<dbReference type="Pfam" id="PF00702">
    <property type="entry name" value="Hydrolase"/>
    <property type="match status" value="1"/>
</dbReference>
<keyword evidence="4" id="KW-0808">Transferase</keyword>
<evidence type="ECO:0000259" key="1">
    <source>
        <dbReference type="Pfam" id="PF00534"/>
    </source>
</evidence>
<dbReference type="InterPro" id="IPR028098">
    <property type="entry name" value="Glyco_trans_4-like_N"/>
</dbReference>
<feature type="domain" description="Glycosyltransferase 2-like" evidence="2">
    <location>
        <begin position="1456"/>
        <end position="1541"/>
    </location>
</feature>
<dbReference type="SMART" id="SM00028">
    <property type="entry name" value="TPR"/>
    <property type="match status" value="5"/>
</dbReference>
<dbReference type="CDD" id="cd03801">
    <property type="entry name" value="GT4_PimA-like"/>
    <property type="match status" value="1"/>
</dbReference>
<dbReference type="InterPro" id="IPR023214">
    <property type="entry name" value="HAD_sf"/>
</dbReference>
<dbReference type="PANTHER" id="PTHR46656">
    <property type="entry name" value="PUTATIVE-RELATED"/>
    <property type="match status" value="1"/>
</dbReference>
<dbReference type="InterPro" id="IPR029044">
    <property type="entry name" value="Nucleotide-diphossugar_trans"/>
</dbReference>
<dbReference type="Gene3D" id="3.90.550.10">
    <property type="entry name" value="Spore Coat Polysaccharide Biosynthesis Protein SpsA, Chain A"/>
    <property type="match status" value="1"/>
</dbReference>
<dbReference type="Pfam" id="PF00534">
    <property type="entry name" value="Glycos_transf_1"/>
    <property type="match status" value="1"/>
</dbReference>
<name>A0A6M1RJQ7_9BACT</name>
<evidence type="ECO:0000259" key="3">
    <source>
        <dbReference type="Pfam" id="PF13439"/>
    </source>
</evidence>
<evidence type="ECO:0000313" key="4">
    <source>
        <dbReference type="EMBL" id="NGO37873.1"/>
    </source>
</evidence>
<dbReference type="PANTHER" id="PTHR46656:SF3">
    <property type="entry name" value="PUTATIVE-RELATED"/>
    <property type="match status" value="1"/>
</dbReference>
<feature type="domain" description="Glycosyltransferase subfamily 4-like N-terminal" evidence="3">
    <location>
        <begin position="1009"/>
        <end position="1101"/>
    </location>
</feature>
<dbReference type="InterPro" id="IPR011990">
    <property type="entry name" value="TPR-like_helical_dom_sf"/>
</dbReference>
<dbReference type="InterPro" id="IPR036412">
    <property type="entry name" value="HAD-like_sf"/>
</dbReference>
<dbReference type="GO" id="GO:0016757">
    <property type="term" value="F:glycosyltransferase activity"/>
    <property type="evidence" value="ECO:0007669"/>
    <property type="project" value="InterPro"/>
</dbReference>
<dbReference type="SUPFAM" id="SSF53756">
    <property type="entry name" value="UDP-Glycosyltransferase/glycogen phosphorylase"/>
    <property type="match status" value="1"/>
</dbReference>
<evidence type="ECO:0000259" key="2">
    <source>
        <dbReference type="Pfam" id="PF00535"/>
    </source>
</evidence>
<dbReference type="CDD" id="cd02511">
    <property type="entry name" value="Beta4Glucosyltransferase"/>
    <property type="match status" value="1"/>
</dbReference>
<dbReference type="Gene3D" id="3.40.50.1000">
    <property type="entry name" value="HAD superfamily/HAD-like"/>
    <property type="match status" value="1"/>
</dbReference>
<dbReference type="Pfam" id="PF00535">
    <property type="entry name" value="Glycos_transf_2"/>
    <property type="match status" value="1"/>
</dbReference>
<dbReference type="Gene3D" id="1.25.40.10">
    <property type="entry name" value="Tetratricopeptide repeat domain"/>
    <property type="match status" value="2"/>
</dbReference>
<gene>
    <name evidence="4" type="ORF">G4L39_00435</name>
</gene>
<reference evidence="4 5" key="1">
    <citation type="submission" date="2020-02" db="EMBL/GenBank/DDBJ databases">
        <title>Draft genome sequence of Limisphaera ngatamarikiensis NGM72.4T, a thermophilic Verrucomicrobia grouped in subdivision 3.</title>
        <authorList>
            <person name="Carere C.R."/>
            <person name="Steen J."/>
            <person name="Hugenholtz P."/>
            <person name="Stott M.B."/>
        </authorList>
    </citation>
    <scope>NUCLEOTIDE SEQUENCE [LARGE SCALE GENOMIC DNA]</scope>
    <source>
        <strain evidence="4 5">NGM72.4</strain>
    </source>
</reference>
<dbReference type="Proteomes" id="UP000477311">
    <property type="component" value="Unassembled WGS sequence"/>
</dbReference>
<organism evidence="4 5">
    <name type="scientific">Limisphaera ngatamarikiensis</name>
    <dbReference type="NCBI Taxonomy" id="1324935"/>
    <lineage>
        <taxon>Bacteria</taxon>
        <taxon>Pseudomonadati</taxon>
        <taxon>Verrucomicrobiota</taxon>
        <taxon>Verrucomicrobiia</taxon>
        <taxon>Limisphaerales</taxon>
        <taxon>Limisphaeraceae</taxon>
        <taxon>Limisphaera</taxon>
    </lineage>
</organism>